<name>A0A134BBZ1_9BACT</name>
<protein>
    <submittedName>
        <fullName evidence="1">Uncharacterized protein</fullName>
    </submittedName>
</protein>
<proteinExistence type="predicted"/>
<evidence type="ECO:0000313" key="2">
    <source>
        <dbReference type="Proteomes" id="UP000070531"/>
    </source>
</evidence>
<dbReference type="Proteomes" id="UP000070531">
    <property type="component" value="Unassembled WGS sequence"/>
</dbReference>
<dbReference type="PATRIC" id="fig|419005.5.peg.1360"/>
<evidence type="ECO:0000313" key="1">
    <source>
        <dbReference type="EMBL" id="KXB77454.1"/>
    </source>
</evidence>
<accession>A0A134BBZ1</accession>
<dbReference type="EMBL" id="LSDL01000068">
    <property type="protein sequence ID" value="KXB77454.1"/>
    <property type="molecule type" value="Genomic_DNA"/>
</dbReference>
<dbReference type="STRING" id="419005.HMPREF1860_01351"/>
<organism evidence="1">
    <name type="scientific">Prevotella amnii</name>
    <dbReference type="NCBI Taxonomy" id="419005"/>
    <lineage>
        <taxon>Bacteria</taxon>
        <taxon>Pseudomonadati</taxon>
        <taxon>Bacteroidota</taxon>
        <taxon>Bacteroidia</taxon>
        <taxon>Bacteroidales</taxon>
        <taxon>Prevotellaceae</taxon>
        <taxon>Prevotella</taxon>
    </lineage>
</organism>
<gene>
    <name evidence="1" type="ORF">HMPREF1860_01351</name>
</gene>
<reference evidence="1 2" key="1">
    <citation type="submission" date="2016-01" db="EMBL/GenBank/DDBJ databases">
        <authorList>
            <person name="Oliw E.H."/>
        </authorList>
    </citation>
    <scope>NUCLEOTIDE SEQUENCE [LARGE SCALE GENOMIC DNA]</scope>
    <source>
        <strain evidence="1 2">DNF00307</strain>
    </source>
</reference>
<sequence>MLSPVRIFLSGLLLFLIKQVIILYEGLLSYGCTIKTFINLKFRAGVYL</sequence>
<comment type="caution">
    <text evidence="1">The sequence shown here is derived from an EMBL/GenBank/DDBJ whole genome shotgun (WGS) entry which is preliminary data.</text>
</comment>
<dbReference type="AlphaFoldDB" id="A0A134BBZ1"/>